<dbReference type="RefSeq" id="WP_095043414.1">
    <property type="nucleotide sequence ID" value="NZ_LN890655.1"/>
</dbReference>
<feature type="transmembrane region" description="Helical" evidence="8">
    <location>
        <begin position="306"/>
        <end position="323"/>
    </location>
</feature>
<dbReference type="Pfam" id="PF02366">
    <property type="entry name" value="PMT"/>
    <property type="match status" value="1"/>
</dbReference>
<proteinExistence type="predicted"/>
<protein>
    <recommendedName>
        <fullName evidence="9">ArnT-like N-terminal domain-containing protein</fullName>
    </recommendedName>
</protein>
<dbReference type="GO" id="GO:0016763">
    <property type="term" value="F:pentosyltransferase activity"/>
    <property type="evidence" value="ECO:0007669"/>
    <property type="project" value="TreeGrafter"/>
</dbReference>
<keyword evidence="11" id="KW-1185">Reference proteome</keyword>
<dbReference type="PANTHER" id="PTHR33908:SF3">
    <property type="entry name" value="UNDECAPRENYL PHOSPHATE-ALPHA-4-AMINO-4-DEOXY-L-ARABINOSE ARABINOSYL TRANSFERASE"/>
    <property type="match status" value="1"/>
</dbReference>
<comment type="subcellular location">
    <subcellularLocation>
        <location evidence="1">Cell membrane</location>
        <topology evidence="1">Multi-pass membrane protein</topology>
    </subcellularLocation>
</comment>
<dbReference type="EMBL" id="LN890655">
    <property type="protein sequence ID" value="CUS04009.2"/>
    <property type="molecule type" value="Genomic_DNA"/>
</dbReference>
<keyword evidence="4" id="KW-0808">Transferase</keyword>
<evidence type="ECO:0000259" key="9">
    <source>
        <dbReference type="Pfam" id="PF02366"/>
    </source>
</evidence>
<keyword evidence="7 8" id="KW-0472">Membrane</keyword>
<dbReference type="GO" id="GO:0005886">
    <property type="term" value="C:plasma membrane"/>
    <property type="evidence" value="ECO:0007669"/>
    <property type="project" value="UniProtKB-SubCell"/>
</dbReference>
<evidence type="ECO:0000313" key="11">
    <source>
        <dbReference type="Proteomes" id="UP000215027"/>
    </source>
</evidence>
<evidence type="ECO:0000256" key="2">
    <source>
        <dbReference type="ARBA" id="ARBA00022475"/>
    </source>
</evidence>
<keyword evidence="3" id="KW-0328">Glycosyltransferase</keyword>
<keyword evidence="2" id="KW-1003">Cell membrane</keyword>
<dbReference type="GO" id="GO:0010041">
    <property type="term" value="P:response to iron(III) ion"/>
    <property type="evidence" value="ECO:0007669"/>
    <property type="project" value="TreeGrafter"/>
</dbReference>
<feature type="domain" description="ArnT-like N-terminal" evidence="9">
    <location>
        <begin position="151"/>
        <end position="285"/>
    </location>
</feature>
<dbReference type="OrthoDB" id="158419at2"/>
<keyword evidence="5 8" id="KW-0812">Transmembrane</keyword>
<dbReference type="KEGG" id="pbf:CFX0092_A2131"/>
<keyword evidence="6 8" id="KW-1133">Transmembrane helix</keyword>
<evidence type="ECO:0000256" key="1">
    <source>
        <dbReference type="ARBA" id="ARBA00004651"/>
    </source>
</evidence>
<feature type="transmembrane region" description="Helical" evidence="8">
    <location>
        <begin position="267"/>
        <end position="285"/>
    </location>
</feature>
<sequence length="775" mass="83126">MSSRLHRLLLLLTLAVYLILAVGYGLVTPLFETPDEQLHYFTADFIAREGRLPKIGDPGLMGQEAAQPPLYYALGALLVRVAQARAGDQLLWANPRTDTSAVAGQLWHNPQADPVDPRGESRATPPINVNMFIHGPAEAWPWQGYALAAHLIRLLSALFGLGTLLCIYGAGRVVWPAAPNRALLAMALVAFLPQFAFLHGAVSNDAAITFLSAAAIWQLLRITNYELRITNEEGAASGHAPRGIRHSWLVALGFTIGLAMLSKAAGLLLLVYCAGVVGVHIWRLIPLPSGGVRGGSFARAARATGSAALVAAPALLLGGWLLWRNWTLYGDPTAANQFVLMAGGERPYSLYQVWLDMDRILASLFALFGWMNLQPPAWVWAVWGVIAGVATVGAVGGVAAAVRRKRPRFDLFALLLHPAVILFGWFVLVAAAWLQFMLRTPADQGRLFFPALIPMALGAAYGLSRWPRPWTQLAAVGAALVTSVYCLAVVIPTAYAPSPVVAALPADAIPLNVTFPEGLELLGARVDTPAVSVGDWVWLTLYWRRPAELPPGAPLAHLELFGRAFERIGLLTGYHGRGNSPATLWPPGEIIADRMAVRVLEESVAPVEALLTMKLDEEAPRNDVATVKIVPPAWPEPVAPLATLGEGIELTAAELTPTAAAPGDSVAVRLGWQVTAPPGPNLLHVFVHLGDPTQLPLAQYDGPVMGGAYPSRLWAAGERFDETVTLTLPADLPPGEYPVSVGLYDYAGGARLPLTVDGQRQPNDAYALDQLLIVR</sequence>
<accession>A0A160T3U7</accession>
<feature type="transmembrane region" description="Helical" evidence="8">
    <location>
        <begin position="447"/>
        <end position="466"/>
    </location>
</feature>
<evidence type="ECO:0000256" key="3">
    <source>
        <dbReference type="ARBA" id="ARBA00022676"/>
    </source>
</evidence>
<feature type="transmembrane region" description="Helical" evidence="8">
    <location>
        <begin position="377"/>
        <end position="402"/>
    </location>
</feature>
<dbReference type="InterPro" id="IPR003342">
    <property type="entry name" value="ArnT-like_N"/>
</dbReference>
<reference evidence="10" key="1">
    <citation type="submission" date="2016-01" db="EMBL/GenBank/DDBJ databases">
        <authorList>
            <person name="Mcilroy J.S."/>
            <person name="Karst M S."/>
            <person name="Albertsen M."/>
        </authorList>
    </citation>
    <scope>NUCLEOTIDE SEQUENCE</scope>
    <source>
        <strain evidence="10">Cfx-K</strain>
    </source>
</reference>
<evidence type="ECO:0000256" key="6">
    <source>
        <dbReference type="ARBA" id="ARBA00022989"/>
    </source>
</evidence>
<evidence type="ECO:0000256" key="7">
    <source>
        <dbReference type="ARBA" id="ARBA00023136"/>
    </source>
</evidence>
<organism evidence="10 11">
    <name type="scientific">Candidatus Promineifilum breve</name>
    <dbReference type="NCBI Taxonomy" id="1806508"/>
    <lineage>
        <taxon>Bacteria</taxon>
        <taxon>Bacillati</taxon>
        <taxon>Chloroflexota</taxon>
        <taxon>Ardenticatenia</taxon>
        <taxon>Candidatus Promineifilales</taxon>
        <taxon>Candidatus Promineifilaceae</taxon>
        <taxon>Candidatus Promineifilum</taxon>
    </lineage>
</organism>
<evidence type="ECO:0000256" key="5">
    <source>
        <dbReference type="ARBA" id="ARBA00022692"/>
    </source>
</evidence>
<evidence type="ECO:0000256" key="4">
    <source>
        <dbReference type="ARBA" id="ARBA00022679"/>
    </source>
</evidence>
<feature type="transmembrane region" description="Helical" evidence="8">
    <location>
        <begin position="414"/>
        <end position="435"/>
    </location>
</feature>
<dbReference type="AlphaFoldDB" id="A0A160T3U7"/>
<feature type="transmembrane region" description="Helical" evidence="8">
    <location>
        <begin position="473"/>
        <end position="495"/>
    </location>
</feature>
<dbReference type="GO" id="GO:0000030">
    <property type="term" value="F:mannosyltransferase activity"/>
    <property type="evidence" value="ECO:0007669"/>
    <property type="project" value="InterPro"/>
</dbReference>
<dbReference type="InterPro" id="IPR050297">
    <property type="entry name" value="LipidA_mod_glycosyltrf_83"/>
</dbReference>
<evidence type="ECO:0000256" key="8">
    <source>
        <dbReference type="SAM" id="Phobius"/>
    </source>
</evidence>
<evidence type="ECO:0000313" key="10">
    <source>
        <dbReference type="EMBL" id="CUS04009.2"/>
    </source>
</evidence>
<gene>
    <name evidence="10" type="ORF">CFX0092_A2131</name>
</gene>
<dbReference type="GO" id="GO:0006493">
    <property type="term" value="P:protein O-linked glycosylation"/>
    <property type="evidence" value="ECO:0007669"/>
    <property type="project" value="InterPro"/>
</dbReference>
<dbReference type="GO" id="GO:0009103">
    <property type="term" value="P:lipopolysaccharide biosynthetic process"/>
    <property type="evidence" value="ECO:0007669"/>
    <property type="project" value="UniProtKB-ARBA"/>
</dbReference>
<dbReference type="Proteomes" id="UP000215027">
    <property type="component" value="Chromosome I"/>
</dbReference>
<dbReference type="PANTHER" id="PTHR33908">
    <property type="entry name" value="MANNOSYLTRANSFERASE YKCB-RELATED"/>
    <property type="match status" value="1"/>
</dbReference>
<feature type="transmembrane region" description="Helical" evidence="8">
    <location>
        <begin position="182"/>
        <end position="200"/>
    </location>
</feature>
<name>A0A160T3U7_9CHLR</name>
<feature type="transmembrane region" description="Helical" evidence="8">
    <location>
        <begin position="151"/>
        <end position="170"/>
    </location>
</feature>